<dbReference type="InterPro" id="IPR050446">
    <property type="entry name" value="FAD-oxidoreductase/Apoptosis"/>
</dbReference>
<dbReference type="Pfam" id="PF07992">
    <property type="entry name" value="Pyr_redox_2"/>
    <property type="match status" value="1"/>
</dbReference>
<dbReference type="Gene3D" id="3.30.390.30">
    <property type="match status" value="1"/>
</dbReference>
<dbReference type="AlphaFoldDB" id="A0A9W6I3G2"/>
<dbReference type="InterPro" id="IPR036188">
    <property type="entry name" value="FAD/NAD-bd_sf"/>
</dbReference>
<dbReference type="PRINTS" id="PR00368">
    <property type="entry name" value="FADPNR"/>
</dbReference>
<comment type="cofactor">
    <cofactor evidence="1">
        <name>FAD</name>
        <dbReference type="ChEBI" id="CHEBI:57692"/>
    </cofactor>
</comment>
<dbReference type="RefSeq" id="WP_271219742.1">
    <property type="nucleotide sequence ID" value="NZ_BAAAVD010000049.1"/>
</dbReference>
<dbReference type="Gene3D" id="3.50.50.60">
    <property type="entry name" value="FAD/NAD(P)-binding domain"/>
    <property type="match status" value="2"/>
</dbReference>
<dbReference type="InterPro" id="IPR016156">
    <property type="entry name" value="FAD/NAD-linked_Rdtase_dimer_sf"/>
</dbReference>
<evidence type="ECO:0000256" key="3">
    <source>
        <dbReference type="ARBA" id="ARBA00022827"/>
    </source>
</evidence>
<dbReference type="Proteomes" id="UP001143474">
    <property type="component" value="Unassembled WGS sequence"/>
</dbReference>
<reference evidence="6" key="2">
    <citation type="submission" date="2023-01" db="EMBL/GenBank/DDBJ databases">
        <authorList>
            <person name="Sun Q."/>
            <person name="Evtushenko L."/>
        </authorList>
    </citation>
    <scope>NUCLEOTIDE SEQUENCE</scope>
    <source>
        <strain evidence="6">VKM Ac-2007</strain>
    </source>
</reference>
<evidence type="ECO:0000256" key="2">
    <source>
        <dbReference type="ARBA" id="ARBA00022630"/>
    </source>
</evidence>
<dbReference type="PRINTS" id="PR00469">
    <property type="entry name" value="PNDRDTASEII"/>
</dbReference>
<comment type="caution">
    <text evidence="6">The sequence shown here is derived from an EMBL/GenBank/DDBJ whole genome shotgun (WGS) entry which is preliminary data.</text>
</comment>
<dbReference type="PANTHER" id="PTHR43557">
    <property type="entry name" value="APOPTOSIS-INDUCING FACTOR 1"/>
    <property type="match status" value="1"/>
</dbReference>
<name>A0A9W6I3G2_9ACTN</name>
<reference evidence="6" key="1">
    <citation type="journal article" date="2014" name="Int. J. Syst. Evol. Microbiol.">
        <title>Complete genome sequence of Corynebacterium casei LMG S-19264T (=DSM 44701T), isolated from a smear-ripened cheese.</title>
        <authorList>
            <consortium name="US DOE Joint Genome Institute (JGI-PGF)"/>
            <person name="Walter F."/>
            <person name="Albersmeier A."/>
            <person name="Kalinowski J."/>
            <person name="Ruckert C."/>
        </authorList>
    </citation>
    <scope>NUCLEOTIDE SEQUENCE</scope>
    <source>
        <strain evidence="6">VKM Ac-2007</strain>
    </source>
</reference>
<dbReference type="PANTHER" id="PTHR43557:SF2">
    <property type="entry name" value="RIESKE DOMAIN-CONTAINING PROTEIN-RELATED"/>
    <property type="match status" value="1"/>
</dbReference>
<dbReference type="EMBL" id="BSEV01000011">
    <property type="protein sequence ID" value="GLK11357.1"/>
    <property type="molecule type" value="Genomic_DNA"/>
</dbReference>
<proteinExistence type="predicted"/>
<dbReference type="SUPFAM" id="SSF51905">
    <property type="entry name" value="FAD/NAD(P)-binding domain"/>
    <property type="match status" value="2"/>
</dbReference>
<keyword evidence="4" id="KW-0560">Oxidoreductase</keyword>
<evidence type="ECO:0000313" key="6">
    <source>
        <dbReference type="EMBL" id="GLK11357.1"/>
    </source>
</evidence>
<dbReference type="InterPro" id="IPR023753">
    <property type="entry name" value="FAD/NAD-binding_dom"/>
</dbReference>
<keyword evidence="7" id="KW-1185">Reference proteome</keyword>
<feature type="domain" description="FAD/NAD(P)-binding" evidence="5">
    <location>
        <begin position="13"/>
        <end position="301"/>
    </location>
</feature>
<dbReference type="GO" id="GO:0005737">
    <property type="term" value="C:cytoplasm"/>
    <property type="evidence" value="ECO:0007669"/>
    <property type="project" value="TreeGrafter"/>
</dbReference>
<evidence type="ECO:0000256" key="1">
    <source>
        <dbReference type="ARBA" id="ARBA00001974"/>
    </source>
</evidence>
<evidence type="ECO:0000259" key="5">
    <source>
        <dbReference type="Pfam" id="PF07992"/>
    </source>
</evidence>
<evidence type="ECO:0000256" key="4">
    <source>
        <dbReference type="ARBA" id="ARBA00023002"/>
    </source>
</evidence>
<sequence length="389" mass="41171">MSVTGDTVKDTVKDIVVVGGSIAAVTAADALRRHGHEGSITVVSDERYTPYVRPPLSKGMLKGVETEESVFMAPPRSDVDFRVKTRAVGLDRERRRVLLEDGEELPYDGLVVASGARARRLGPPEAGELVVRDLDDALRLRAAFAEAGSLVVVGGGFLGMEIASTARGLGLEVTVVDQDPPLVRQFGSLLAEHMTRAALDEGVRIVRSPGGVRLVGQAPVTGVRTAEGELLEADVVVSAVGDLPNVEWLAGSGLGGPEGLLVDDRCRAAPGVVAAGDVVARVSDRTGRPRRSPHWGSAIDQARAAALALLRGDEAPPYRPAPYYWTEQWGLDIKICGRILPGAIPEVLSGSLDERGALVRWTHDGVPVAAATVNHRMPVVKLRKLATAS</sequence>
<keyword evidence="2" id="KW-0285">Flavoprotein</keyword>
<gene>
    <name evidence="6" type="ORF">GCM10017600_47640</name>
</gene>
<evidence type="ECO:0000313" key="7">
    <source>
        <dbReference type="Proteomes" id="UP001143474"/>
    </source>
</evidence>
<accession>A0A9W6I3G2</accession>
<dbReference type="GO" id="GO:0016651">
    <property type="term" value="F:oxidoreductase activity, acting on NAD(P)H"/>
    <property type="evidence" value="ECO:0007669"/>
    <property type="project" value="TreeGrafter"/>
</dbReference>
<organism evidence="6 7">
    <name type="scientific">Streptosporangium carneum</name>
    <dbReference type="NCBI Taxonomy" id="47481"/>
    <lineage>
        <taxon>Bacteria</taxon>
        <taxon>Bacillati</taxon>
        <taxon>Actinomycetota</taxon>
        <taxon>Actinomycetes</taxon>
        <taxon>Streptosporangiales</taxon>
        <taxon>Streptosporangiaceae</taxon>
        <taxon>Streptosporangium</taxon>
    </lineage>
</organism>
<keyword evidence="3" id="KW-0274">FAD</keyword>
<protein>
    <submittedName>
        <fullName evidence="6">Pyridine nucleotide-disulfide oxidoreductase</fullName>
    </submittedName>
</protein>
<dbReference type="SUPFAM" id="SSF55424">
    <property type="entry name" value="FAD/NAD-linked reductases, dimerisation (C-terminal) domain"/>
    <property type="match status" value="1"/>
</dbReference>